<evidence type="ECO:0000313" key="10">
    <source>
        <dbReference type="Proteomes" id="UP000181992"/>
    </source>
</evidence>
<dbReference type="GO" id="GO:0050661">
    <property type="term" value="F:NADP binding"/>
    <property type="evidence" value="ECO:0007669"/>
    <property type="project" value="UniProtKB-UniRule"/>
</dbReference>
<feature type="active site" description="Proton acceptor" evidence="6">
    <location>
        <position position="253"/>
    </location>
</feature>
<evidence type="ECO:0000256" key="4">
    <source>
        <dbReference type="ARBA" id="ARBA00023002"/>
    </source>
</evidence>
<dbReference type="NCBIfam" id="TIGR00871">
    <property type="entry name" value="zwf"/>
    <property type="match status" value="1"/>
</dbReference>
<keyword evidence="4 6" id="KW-0560">Oxidoreductase</keyword>
<dbReference type="PRINTS" id="PR00079">
    <property type="entry name" value="G6PDHDRGNASE"/>
</dbReference>
<keyword evidence="3 6" id="KW-0521">NADP</keyword>
<dbReference type="InterPro" id="IPR022675">
    <property type="entry name" value="G6P_DH_C"/>
</dbReference>
<dbReference type="AlphaFoldDB" id="A0A1J4V3V9"/>
<feature type="binding site" evidence="6">
    <location>
        <position position="161"/>
    </location>
    <ligand>
        <name>NADP(+)</name>
        <dbReference type="ChEBI" id="CHEBI:58349"/>
    </ligand>
</feature>
<evidence type="ECO:0000259" key="8">
    <source>
        <dbReference type="Pfam" id="PF02781"/>
    </source>
</evidence>
<evidence type="ECO:0000256" key="6">
    <source>
        <dbReference type="HAMAP-Rule" id="MF_00966"/>
    </source>
</evidence>
<dbReference type="PANTHER" id="PTHR23429">
    <property type="entry name" value="GLUCOSE-6-PHOSPHATE 1-DEHYDROGENASE G6PD"/>
    <property type="match status" value="1"/>
</dbReference>
<dbReference type="STRING" id="1805281.AUJ77_02455"/>
<dbReference type="GO" id="GO:0009051">
    <property type="term" value="P:pentose-phosphate shunt, oxidative branch"/>
    <property type="evidence" value="ECO:0007669"/>
    <property type="project" value="TreeGrafter"/>
</dbReference>
<evidence type="ECO:0000256" key="2">
    <source>
        <dbReference type="ARBA" id="ARBA00022526"/>
    </source>
</evidence>
<evidence type="ECO:0000313" key="9">
    <source>
        <dbReference type="EMBL" id="OIO30648.1"/>
    </source>
</evidence>
<name>A0A1J4V3V9_9BACT</name>
<evidence type="ECO:0000259" key="7">
    <source>
        <dbReference type="Pfam" id="PF00479"/>
    </source>
</evidence>
<dbReference type="SUPFAM" id="SSF55347">
    <property type="entry name" value="Glyceraldehyde-3-phosphate dehydrogenase-like, C-terminal domain"/>
    <property type="match status" value="1"/>
</dbReference>
<evidence type="ECO:0000256" key="5">
    <source>
        <dbReference type="ARBA" id="ARBA00023277"/>
    </source>
</evidence>
<gene>
    <name evidence="6" type="primary">zwf</name>
    <name evidence="9" type="ORF">AUJ77_02455</name>
</gene>
<dbReference type="InterPro" id="IPR001282">
    <property type="entry name" value="G6P_DH"/>
</dbReference>
<keyword evidence="5 6" id="KW-0119">Carbohydrate metabolism</keyword>
<feature type="binding site" evidence="6">
    <location>
        <position position="195"/>
    </location>
    <ligand>
        <name>substrate</name>
    </ligand>
</feature>
<dbReference type="InterPro" id="IPR036291">
    <property type="entry name" value="NAD(P)-bd_dom_sf"/>
</dbReference>
<feature type="domain" description="Glucose-6-phosphate dehydrogenase C-terminal" evidence="8">
    <location>
        <begin position="202"/>
        <end position="474"/>
    </location>
</feature>
<dbReference type="Gene3D" id="3.30.360.10">
    <property type="entry name" value="Dihydrodipicolinate Reductase, domain 2"/>
    <property type="match status" value="1"/>
</dbReference>
<proteinExistence type="inferred from homology"/>
<protein>
    <recommendedName>
        <fullName evidence="6">Glucose-6-phosphate 1-dehydrogenase</fullName>
        <shortName evidence="6">G6PD</shortName>
        <ecNumber evidence="6">1.1.1.49</ecNumber>
    </recommendedName>
</protein>
<dbReference type="EC" id="1.1.1.49" evidence="6"/>
<comment type="pathway">
    <text evidence="1 6">Carbohydrate degradation; pentose phosphate pathway; D-ribulose 5-phosphate from D-glucose 6-phosphate (oxidative stage): step 1/3.</text>
</comment>
<feature type="binding site" evidence="6">
    <location>
        <position position="248"/>
    </location>
    <ligand>
        <name>substrate</name>
    </ligand>
</feature>
<comment type="similarity">
    <text evidence="6">Belongs to the glucose-6-phosphate dehydrogenase family.</text>
</comment>
<evidence type="ECO:0000256" key="1">
    <source>
        <dbReference type="ARBA" id="ARBA00004937"/>
    </source>
</evidence>
<dbReference type="PANTHER" id="PTHR23429:SF0">
    <property type="entry name" value="GLUCOSE-6-PHOSPHATE 1-DEHYDROGENASE"/>
    <property type="match status" value="1"/>
</dbReference>
<dbReference type="GO" id="GO:0004345">
    <property type="term" value="F:glucose-6-phosphate dehydrogenase activity"/>
    <property type="evidence" value="ECO:0007669"/>
    <property type="project" value="UniProtKB-UniRule"/>
</dbReference>
<comment type="function">
    <text evidence="6">Catalyzes the oxidation of glucose 6-phosphate to 6-phosphogluconolactone.</text>
</comment>
<dbReference type="InterPro" id="IPR022674">
    <property type="entry name" value="G6P_DH_NAD-bd"/>
</dbReference>
<comment type="caution">
    <text evidence="6">Lacks conserved residue(s) required for the propagation of feature annotation.</text>
</comment>
<comment type="catalytic activity">
    <reaction evidence="6">
        <text>D-glucose 6-phosphate + NADP(+) = 6-phospho-D-glucono-1,5-lactone + NADPH + H(+)</text>
        <dbReference type="Rhea" id="RHEA:15841"/>
        <dbReference type="ChEBI" id="CHEBI:15378"/>
        <dbReference type="ChEBI" id="CHEBI:57783"/>
        <dbReference type="ChEBI" id="CHEBI:57955"/>
        <dbReference type="ChEBI" id="CHEBI:58349"/>
        <dbReference type="ChEBI" id="CHEBI:61548"/>
        <dbReference type="EC" id="1.1.1.49"/>
    </reaction>
</comment>
<dbReference type="Pfam" id="PF02781">
    <property type="entry name" value="G6PD_C"/>
    <property type="match status" value="1"/>
</dbReference>
<feature type="binding site" evidence="6">
    <location>
        <position position="229"/>
    </location>
    <ligand>
        <name>substrate</name>
    </ligand>
</feature>
<reference evidence="9 10" key="1">
    <citation type="journal article" date="2016" name="Environ. Microbiol.">
        <title>Genomic resolution of a cold subsurface aquifer community provides metabolic insights for novel microbes adapted to high CO concentrations.</title>
        <authorList>
            <person name="Probst A.J."/>
            <person name="Castelle C.J."/>
            <person name="Singh A."/>
            <person name="Brown C.T."/>
            <person name="Anantharaman K."/>
            <person name="Sharon I."/>
            <person name="Hug L.A."/>
            <person name="Burstein D."/>
            <person name="Emerson J.B."/>
            <person name="Thomas B.C."/>
            <person name="Banfield J.F."/>
        </authorList>
    </citation>
    <scope>NUCLEOTIDE SEQUENCE [LARGE SCALE GENOMIC DNA]</scope>
    <source>
        <strain evidence="9">CG1_02_43_90</strain>
    </source>
</reference>
<evidence type="ECO:0000256" key="3">
    <source>
        <dbReference type="ARBA" id="ARBA00022857"/>
    </source>
</evidence>
<dbReference type="UniPathway" id="UPA00115">
    <property type="reaction ID" value="UER00408"/>
</dbReference>
<dbReference type="PIRSF" id="PIRSF000110">
    <property type="entry name" value="G6PD"/>
    <property type="match status" value="1"/>
</dbReference>
<accession>A0A1J4V3V9</accession>
<comment type="caution">
    <text evidence="9">The sequence shown here is derived from an EMBL/GenBank/DDBJ whole genome shotgun (WGS) entry which is preliminary data.</text>
</comment>
<keyword evidence="2 6" id="KW-0313">Glucose metabolism</keyword>
<feature type="binding site" evidence="6">
    <location>
        <position position="343"/>
    </location>
    <ligand>
        <name>substrate</name>
    </ligand>
</feature>
<dbReference type="Proteomes" id="UP000181992">
    <property type="component" value="Unassembled WGS sequence"/>
</dbReference>
<dbReference type="EMBL" id="MNVN01000015">
    <property type="protein sequence ID" value="OIO30648.1"/>
    <property type="molecule type" value="Genomic_DNA"/>
</dbReference>
<organism evidence="9 10">
    <name type="scientific">Candidatus Nomurabacteria bacterium CG1_02_43_90</name>
    <dbReference type="NCBI Taxonomy" id="1805281"/>
    <lineage>
        <taxon>Bacteria</taxon>
        <taxon>Candidatus Nomuraibacteriota</taxon>
    </lineage>
</organism>
<sequence>MTSFENMQITPPTIITIFGATGDLSTQKLLPSLFDLFQKRYLPKKFKIVGFSRQEISNKDYREYAKKAIMAKKTSFSEEDLVEFLSHISYAQGFFDKIESYLELLETLKIKEDEIGQCTNKLFYLAVPPVYYKNIFEHLAQSELMKPCSNEAGWTRILVEKPFGNNITTAQELDAILGKLFKEEQVFRIDHYLAKEVLQDILMFRFSNLIFEPLWSKHFIERVELSLFETRGVEGRGAFFDETGALRDVGQNHLLQMLAFVATEDPVELDAQHVRAERARVLKALRPITEETVCETVVRGQYDGYLEVPNIASGSQTETYFKIKAFIDNERWNGVPFYLESGKALTENKAEIKVYFKKTESCLCISEEKSPRQNVLTFRIQPDEGTSVLFWAKKPGLSLEIEPRELSFSYKGSPEVKPLADAYEKVLFDGILGDQMLFTSTEEVSATWHFITPILDLWRDTPLHRYKKGSAGPEIVL</sequence>
<dbReference type="Pfam" id="PF00479">
    <property type="entry name" value="G6PD_N"/>
    <property type="match status" value="1"/>
</dbReference>
<feature type="binding site" evidence="6">
    <location>
        <position position="53"/>
    </location>
    <ligand>
        <name>NADP(+)</name>
        <dbReference type="ChEBI" id="CHEBI:58349"/>
    </ligand>
</feature>
<feature type="binding site" evidence="6">
    <location>
        <position position="191"/>
    </location>
    <ligand>
        <name>substrate</name>
    </ligand>
</feature>
<dbReference type="GO" id="GO:0005829">
    <property type="term" value="C:cytosol"/>
    <property type="evidence" value="ECO:0007669"/>
    <property type="project" value="TreeGrafter"/>
</dbReference>
<dbReference type="GO" id="GO:0006006">
    <property type="term" value="P:glucose metabolic process"/>
    <property type="evidence" value="ECO:0007669"/>
    <property type="project" value="UniProtKB-KW"/>
</dbReference>
<dbReference type="Gene3D" id="3.40.50.720">
    <property type="entry name" value="NAD(P)-binding Rossmann-like Domain"/>
    <property type="match status" value="1"/>
</dbReference>
<dbReference type="SUPFAM" id="SSF51735">
    <property type="entry name" value="NAD(P)-binding Rossmann-fold domains"/>
    <property type="match status" value="1"/>
</dbReference>
<feature type="domain" description="Glucose-6-phosphate dehydrogenase NAD-binding" evidence="7">
    <location>
        <begin position="17"/>
        <end position="199"/>
    </location>
</feature>
<dbReference type="HAMAP" id="MF_00966">
    <property type="entry name" value="G6PD"/>
    <property type="match status" value="1"/>
</dbReference>